<reference evidence="2 3" key="1">
    <citation type="journal article" date="2018" name="Nat. Ecol. Evol.">
        <title>Pezizomycetes genomes reveal the molecular basis of ectomycorrhizal truffle lifestyle.</title>
        <authorList>
            <person name="Murat C."/>
            <person name="Payen T."/>
            <person name="Noel B."/>
            <person name="Kuo A."/>
            <person name="Morin E."/>
            <person name="Chen J."/>
            <person name="Kohler A."/>
            <person name="Krizsan K."/>
            <person name="Balestrini R."/>
            <person name="Da Silva C."/>
            <person name="Montanini B."/>
            <person name="Hainaut M."/>
            <person name="Levati E."/>
            <person name="Barry K.W."/>
            <person name="Belfiori B."/>
            <person name="Cichocki N."/>
            <person name="Clum A."/>
            <person name="Dockter R.B."/>
            <person name="Fauchery L."/>
            <person name="Guy J."/>
            <person name="Iotti M."/>
            <person name="Le Tacon F."/>
            <person name="Lindquist E.A."/>
            <person name="Lipzen A."/>
            <person name="Malagnac F."/>
            <person name="Mello A."/>
            <person name="Molinier V."/>
            <person name="Miyauchi S."/>
            <person name="Poulain J."/>
            <person name="Riccioni C."/>
            <person name="Rubini A."/>
            <person name="Sitrit Y."/>
            <person name="Splivallo R."/>
            <person name="Traeger S."/>
            <person name="Wang M."/>
            <person name="Zifcakova L."/>
            <person name="Wipf D."/>
            <person name="Zambonelli A."/>
            <person name="Paolocci F."/>
            <person name="Nowrousian M."/>
            <person name="Ottonello S."/>
            <person name="Baldrian P."/>
            <person name="Spatafora J.W."/>
            <person name="Henrissat B."/>
            <person name="Nagy L.G."/>
            <person name="Aury J.M."/>
            <person name="Wincker P."/>
            <person name="Grigoriev I.V."/>
            <person name="Bonfante P."/>
            <person name="Martin F.M."/>
        </authorList>
    </citation>
    <scope>NUCLEOTIDE SEQUENCE [LARGE SCALE GENOMIC DNA]</scope>
    <source>
        <strain evidence="2 3">120613-1</strain>
    </source>
</reference>
<keyword evidence="1" id="KW-1133">Transmembrane helix</keyword>
<sequence>MHSTSTSSFSFFSTSPVLTIFYSSFLSCSFIFFFFSSKSINQQQTTIPPSYLFTAFLHTITLLFSLILNPYIFYPFPYFALSNRYFYHHSLPLSCPLTFFLYLYYLLPLIPATSILFSTPLPPPILLCTA</sequence>
<protein>
    <submittedName>
        <fullName evidence="2">Uncharacterized protein</fullName>
    </submittedName>
</protein>
<organism evidence="2 3">
    <name type="scientific">Choiromyces venosus 120613-1</name>
    <dbReference type="NCBI Taxonomy" id="1336337"/>
    <lineage>
        <taxon>Eukaryota</taxon>
        <taxon>Fungi</taxon>
        <taxon>Dikarya</taxon>
        <taxon>Ascomycota</taxon>
        <taxon>Pezizomycotina</taxon>
        <taxon>Pezizomycetes</taxon>
        <taxon>Pezizales</taxon>
        <taxon>Tuberaceae</taxon>
        <taxon>Choiromyces</taxon>
    </lineage>
</organism>
<keyword evidence="3" id="KW-1185">Reference proteome</keyword>
<evidence type="ECO:0000256" key="1">
    <source>
        <dbReference type="SAM" id="Phobius"/>
    </source>
</evidence>
<evidence type="ECO:0000313" key="2">
    <source>
        <dbReference type="EMBL" id="RPA90214.1"/>
    </source>
</evidence>
<keyword evidence="1" id="KW-0472">Membrane</keyword>
<feature type="transmembrane region" description="Helical" evidence="1">
    <location>
        <begin position="52"/>
        <end position="74"/>
    </location>
</feature>
<feature type="transmembrane region" description="Helical" evidence="1">
    <location>
        <begin position="20"/>
        <end position="40"/>
    </location>
</feature>
<keyword evidence="1" id="KW-0812">Transmembrane</keyword>
<dbReference type="AlphaFoldDB" id="A0A3N4J8S7"/>
<evidence type="ECO:0000313" key="3">
    <source>
        <dbReference type="Proteomes" id="UP000276215"/>
    </source>
</evidence>
<dbReference type="EMBL" id="ML120534">
    <property type="protein sequence ID" value="RPA90214.1"/>
    <property type="molecule type" value="Genomic_DNA"/>
</dbReference>
<dbReference type="Proteomes" id="UP000276215">
    <property type="component" value="Unassembled WGS sequence"/>
</dbReference>
<proteinExistence type="predicted"/>
<feature type="transmembrane region" description="Helical" evidence="1">
    <location>
        <begin position="86"/>
        <end position="107"/>
    </location>
</feature>
<name>A0A3N4J8S7_9PEZI</name>
<accession>A0A3N4J8S7</accession>
<gene>
    <name evidence="2" type="ORF">L873DRAFT_473592</name>
</gene>